<protein>
    <submittedName>
        <fullName evidence="9">Cytochrome c oxidase subunit 3 family protein</fullName>
    </submittedName>
</protein>
<feature type="domain" description="Heme-copper oxidase subunit III family profile" evidence="8">
    <location>
        <begin position="22"/>
        <end position="156"/>
    </location>
</feature>
<evidence type="ECO:0000313" key="9">
    <source>
        <dbReference type="EMBL" id="HHL42988.1"/>
    </source>
</evidence>
<dbReference type="GO" id="GO:0019646">
    <property type="term" value="P:aerobic electron transport chain"/>
    <property type="evidence" value="ECO:0007669"/>
    <property type="project" value="InterPro"/>
</dbReference>
<dbReference type="Proteomes" id="UP000885830">
    <property type="component" value="Unassembled WGS sequence"/>
</dbReference>
<dbReference type="PROSITE" id="PS50253">
    <property type="entry name" value="COX3"/>
    <property type="match status" value="1"/>
</dbReference>
<dbReference type="EMBL" id="DRMJ01000262">
    <property type="protein sequence ID" value="HHL42988.1"/>
    <property type="molecule type" value="Genomic_DNA"/>
</dbReference>
<dbReference type="InterPro" id="IPR024791">
    <property type="entry name" value="Cyt_c/ubiquinol_Oxase_su3"/>
</dbReference>
<keyword evidence="4 7" id="KW-1133">Transmembrane helix</keyword>
<evidence type="ECO:0000256" key="5">
    <source>
        <dbReference type="ARBA" id="ARBA00023136"/>
    </source>
</evidence>
<name>A0A7C5M083_9PROT</name>
<feature type="transmembrane region" description="Helical" evidence="7">
    <location>
        <begin position="63"/>
        <end position="84"/>
    </location>
</feature>
<accession>A0A7C5M083</accession>
<dbReference type="PANTHER" id="PTHR11403">
    <property type="entry name" value="CYTOCHROME C OXIDASE SUBUNIT III"/>
    <property type="match status" value="1"/>
</dbReference>
<dbReference type="InterPro" id="IPR035973">
    <property type="entry name" value="Cyt_c_oxidase_su3-like_sf"/>
</dbReference>
<dbReference type="InterPro" id="IPR000298">
    <property type="entry name" value="Cyt_c_oxidase-like_su3"/>
</dbReference>
<evidence type="ECO:0000256" key="1">
    <source>
        <dbReference type="ARBA" id="ARBA00004141"/>
    </source>
</evidence>
<feature type="transmembrane region" description="Helical" evidence="7">
    <location>
        <begin position="21"/>
        <end position="43"/>
    </location>
</feature>
<keyword evidence="3 6" id="KW-0812">Transmembrane</keyword>
<dbReference type="Pfam" id="PF00510">
    <property type="entry name" value="COX3"/>
    <property type="match status" value="1"/>
</dbReference>
<evidence type="ECO:0000256" key="2">
    <source>
        <dbReference type="ARBA" id="ARBA00010581"/>
    </source>
</evidence>
<dbReference type="Gene3D" id="1.20.120.80">
    <property type="entry name" value="Cytochrome c oxidase, subunit III, four-helix bundle"/>
    <property type="match status" value="1"/>
</dbReference>
<feature type="transmembrane region" description="Helical" evidence="7">
    <location>
        <begin position="132"/>
        <end position="154"/>
    </location>
</feature>
<gene>
    <name evidence="9" type="ORF">ENJ42_05170</name>
</gene>
<evidence type="ECO:0000259" key="8">
    <source>
        <dbReference type="PROSITE" id="PS50253"/>
    </source>
</evidence>
<keyword evidence="5 7" id="KW-0472">Membrane</keyword>
<dbReference type="AlphaFoldDB" id="A0A7C5M083"/>
<evidence type="ECO:0000256" key="3">
    <source>
        <dbReference type="ARBA" id="ARBA00022692"/>
    </source>
</evidence>
<evidence type="ECO:0000256" key="7">
    <source>
        <dbReference type="SAM" id="Phobius"/>
    </source>
</evidence>
<sequence length="156" mass="17384">MSDEIPNADWGPLAGLPGNPIMWVLIASELVVFGALFIAFSIARVQAPDVFAQSQDHLNRFAGAINTMVLLTSGFFAACAVEYSRRNQVRLVRVSVALATILGCVFLSVKWLEYAPKIEQGINMDTNIFYMFYFLATGFHAFHVVFGILLLLFVMW</sequence>
<reference evidence="9" key="1">
    <citation type="journal article" date="2020" name="mSystems">
        <title>Genome- and Community-Level Interaction Insights into Carbon Utilization and Element Cycling Functions of Hydrothermarchaeota in Hydrothermal Sediment.</title>
        <authorList>
            <person name="Zhou Z."/>
            <person name="Liu Y."/>
            <person name="Xu W."/>
            <person name="Pan J."/>
            <person name="Luo Z.H."/>
            <person name="Li M."/>
        </authorList>
    </citation>
    <scope>NUCLEOTIDE SEQUENCE [LARGE SCALE GENOMIC DNA]</scope>
    <source>
        <strain evidence="9">HyVt-485</strain>
    </source>
</reference>
<dbReference type="GO" id="GO:0004129">
    <property type="term" value="F:cytochrome-c oxidase activity"/>
    <property type="evidence" value="ECO:0007669"/>
    <property type="project" value="InterPro"/>
</dbReference>
<dbReference type="GO" id="GO:0005886">
    <property type="term" value="C:plasma membrane"/>
    <property type="evidence" value="ECO:0007669"/>
    <property type="project" value="UniProtKB-SubCell"/>
</dbReference>
<dbReference type="SUPFAM" id="SSF81452">
    <property type="entry name" value="Cytochrome c oxidase subunit III-like"/>
    <property type="match status" value="1"/>
</dbReference>
<organism evidence="9">
    <name type="scientific">Hellea balneolensis</name>
    <dbReference type="NCBI Taxonomy" id="287478"/>
    <lineage>
        <taxon>Bacteria</taxon>
        <taxon>Pseudomonadati</taxon>
        <taxon>Pseudomonadota</taxon>
        <taxon>Alphaproteobacteria</taxon>
        <taxon>Maricaulales</taxon>
        <taxon>Robiginitomaculaceae</taxon>
        <taxon>Hellea</taxon>
    </lineage>
</organism>
<comment type="similarity">
    <text evidence="2 6">Belongs to the cytochrome c oxidase subunit 3 family.</text>
</comment>
<dbReference type="PANTHER" id="PTHR11403:SF6">
    <property type="entry name" value="NITRIC OXIDE REDUCTASE SUBUNIT E"/>
    <property type="match status" value="1"/>
</dbReference>
<comment type="subcellular location">
    <subcellularLocation>
        <location evidence="6">Cell membrane</location>
        <topology evidence="6">Multi-pass membrane protein</topology>
    </subcellularLocation>
    <subcellularLocation>
        <location evidence="1">Membrane</location>
        <topology evidence="1">Multi-pass membrane protein</topology>
    </subcellularLocation>
</comment>
<feature type="transmembrane region" description="Helical" evidence="7">
    <location>
        <begin position="91"/>
        <end position="112"/>
    </location>
</feature>
<evidence type="ECO:0000256" key="6">
    <source>
        <dbReference type="RuleBase" id="RU003376"/>
    </source>
</evidence>
<feature type="non-terminal residue" evidence="9">
    <location>
        <position position="156"/>
    </location>
</feature>
<comment type="caution">
    <text evidence="9">The sequence shown here is derived from an EMBL/GenBank/DDBJ whole genome shotgun (WGS) entry which is preliminary data.</text>
</comment>
<dbReference type="InterPro" id="IPR013833">
    <property type="entry name" value="Cyt_c_oxidase_su3_a-hlx"/>
</dbReference>
<proteinExistence type="inferred from homology"/>
<evidence type="ECO:0000256" key="4">
    <source>
        <dbReference type="ARBA" id="ARBA00022989"/>
    </source>
</evidence>